<evidence type="ECO:0000313" key="5">
    <source>
        <dbReference type="Proteomes" id="UP000488936"/>
    </source>
</evidence>
<evidence type="ECO:0000256" key="1">
    <source>
        <dbReference type="ARBA" id="ARBA00022679"/>
    </source>
</evidence>
<dbReference type="GO" id="GO:0016747">
    <property type="term" value="F:acyltransferase activity, transferring groups other than amino-acyl groups"/>
    <property type="evidence" value="ECO:0007669"/>
    <property type="project" value="InterPro"/>
</dbReference>
<dbReference type="InterPro" id="IPR000182">
    <property type="entry name" value="GNAT_dom"/>
</dbReference>
<dbReference type="InterPro" id="IPR016181">
    <property type="entry name" value="Acyl_CoA_acyltransferase"/>
</dbReference>
<dbReference type="PANTHER" id="PTHR43420">
    <property type="entry name" value="ACETYLTRANSFERASE"/>
    <property type="match status" value="1"/>
</dbReference>
<dbReference type="EMBL" id="WMJY01000007">
    <property type="protein sequence ID" value="MTH29191.1"/>
    <property type="molecule type" value="Genomic_DNA"/>
</dbReference>
<keyword evidence="2" id="KW-0012">Acyltransferase</keyword>
<keyword evidence="5" id="KW-1185">Reference proteome</keyword>
<dbReference type="PROSITE" id="PS51186">
    <property type="entry name" value="GNAT"/>
    <property type="match status" value="1"/>
</dbReference>
<dbReference type="RefSeq" id="WP_155035172.1">
    <property type="nucleotide sequence ID" value="NZ_JAYMMG010000014.1"/>
</dbReference>
<gene>
    <name evidence="4" type="ORF">GJV77_04550</name>
</gene>
<dbReference type="CDD" id="cd04301">
    <property type="entry name" value="NAT_SF"/>
    <property type="match status" value="1"/>
</dbReference>
<sequence length="147" mass="16684">MLSIKKIDQQSNTNPNEINQYADFLNQHLEQYGDKKEDIVKAIEYALAHNNKPGGFLLVATKQDNTIVGITVVLDTLMQGFIPEHILVYIATDSKERGKGIGAQLIKRVKQEAKGSIALHVDRDNPAQNLYEREGFEKKYIEMRLTK</sequence>
<evidence type="ECO:0000256" key="2">
    <source>
        <dbReference type="ARBA" id="ARBA00023315"/>
    </source>
</evidence>
<dbReference type="OrthoDB" id="7585366at2"/>
<feature type="domain" description="N-acetyltransferase" evidence="3">
    <location>
        <begin position="11"/>
        <end position="147"/>
    </location>
</feature>
<proteinExistence type="predicted"/>
<reference evidence="4 5" key="1">
    <citation type="journal article" date="2006" name="Int. J. Syst. Evol. Microbiol.">
        <title>Myroides pelagicus sp. nov., isolated from seawater in Thailand.</title>
        <authorList>
            <person name="Yoon J."/>
            <person name="Maneerat S."/>
            <person name="Kawai F."/>
            <person name="Yokota A."/>
        </authorList>
    </citation>
    <scope>NUCLEOTIDE SEQUENCE [LARGE SCALE GENOMIC DNA]</scope>
    <source>
        <strain evidence="4 5">SM1T</strain>
    </source>
</reference>
<accession>A0A7K1GK05</accession>
<dbReference type="InterPro" id="IPR050680">
    <property type="entry name" value="YpeA/RimI_acetyltransf"/>
</dbReference>
<comment type="caution">
    <text evidence="4">The sequence shown here is derived from an EMBL/GenBank/DDBJ whole genome shotgun (WGS) entry which is preliminary data.</text>
</comment>
<organism evidence="4 5">
    <name type="scientific">Myroides pelagicus</name>
    <dbReference type="NCBI Taxonomy" id="270914"/>
    <lineage>
        <taxon>Bacteria</taxon>
        <taxon>Pseudomonadati</taxon>
        <taxon>Bacteroidota</taxon>
        <taxon>Flavobacteriia</taxon>
        <taxon>Flavobacteriales</taxon>
        <taxon>Flavobacteriaceae</taxon>
        <taxon>Myroides</taxon>
    </lineage>
</organism>
<dbReference type="Pfam" id="PF13508">
    <property type="entry name" value="Acetyltransf_7"/>
    <property type="match status" value="1"/>
</dbReference>
<dbReference type="Proteomes" id="UP000488936">
    <property type="component" value="Unassembled WGS sequence"/>
</dbReference>
<dbReference type="Gene3D" id="3.40.630.30">
    <property type="match status" value="1"/>
</dbReference>
<name>A0A7K1GK05_9FLAO</name>
<protein>
    <submittedName>
        <fullName evidence="4">GNAT family N-acetyltransferase</fullName>
    </submittedName>
</protein>
<dbReference type="AlphaFoldDB" id="A0A7K1GK05"/>
<dbReference type="SUPFAM" id="SSF55729">
    <property type="entry name" value="Acyl-CoA N-acyltransferases (Nat)"/>
    <property type="match status" value="1"/>
</dbReference>
<keyword evidence="1 4" id="KW-0808">Transferase</keyword>
<evidence type="ECO:0000259" key="3">
    <source>
        <dbReference type="PROSITE" id="PS51186"/>
    </source>
</evidence>
<evidence type="ECO:0000313" key="4">
    <source>
        <dbReference type="EMBL" id="MTH29191.1"/>
    </source>
</evidence>